<dbReference type="InterPro" id="IPR003439">
    <property type="entry name" value="ABC_transporter-like_ATP-bd"/>
</dbReference>
<keyword evidence="11" id="KW-1185">Reference proteome</keyword>
<sequence length="582" mass="59094">MTLDARPPSARVDAMKDGSMTSLAALARFARALLASAGPRARTAAALVAAGAVLEGVGLVVLVPILALIVSGGNEAVRAALAGVGLSSQSGQLALLLAAFVALMALRSLVLHARDVTLADLQARFVEDLRIRAIDTLAAARWSDLARLQHARLTSLLAADMQRVAASAQYLVQGTVAALMLLVQAAIALWLAPVLAGGVLLLMAAAGVLLLARAGRTRDLGGRLVAANLSLMQGAGSLLGGLKAALAEGDTDRFTQSFAAAQRGIRDHQVAFARASSASRTGFAFAAAAAAALVIAAAVLLAVPAPALLTLVVVLARMNPPAQVIQASLQNLFFGLPSFESVRALGDDLPTAETESAPVRTPPAGPIVLDHVSFAHPGSAGLRALSVTLAPGAIVGIVGASGAGKTTLVDLIAGLLLPQSGVITVGGVQLTGGARAGWRSQIGYVPQDGYLFHGTVRDNLAAAGCPPDVLADALATTGADAVVAALPAGLDTLVGDRGSRLSGGERQRLAITRALLRRPRLLILDEATNAIDVAGEAAVLDALAALVPRPTILIVAHRRESLSRCDQMLALADGSVTSYIPS</sequence>
<evidence type="ECO:0000256" key="6">
    <source>
        <dbReference type="ARBA" id="ARBA00023136"/>
    </source>
</evidence>
<dbReference type="EMBL" id="OBMI01000001">
    <property type="protein sequence ID" value="SOB78584.1"/>
    <property type="molecule type" value="Genomic_DNA"/>
</dbReference>
<dbReference type="SUPFAM" id="SSF52540">
    <property type="entry name" value="P-loop containing nucleoside triphosphate hydrolases"/>
    <property type="match status" value="1"/>
</dbReference>
<feature type="transmembrane region" description="Helical" evidence="7">
    <location>
        <begin position="195"/>
        <end position="214"/>
    </location>
</feature>
<dbReference type="GO" id="GO:0016887">
    <property type="term" value="F:ATP hydrolysis activity"/>
    <property type="evidence" value="ECO:0007669"/>
    <property type="project" value="InterPro"/>
</dbReference>
<evidence type="ECO:0000313" key="10">
    <source>
        <dbReference type="EMBL" id="SOB78584.1"/>
    </source>
</evidence>
<dbReference type="PROSITE" id="PS50929">
    <property type="entry name" value="ABC_TM1F"/>
    <property type="match status" value="1"/>
</dbReference>
<keyword evidence="2 7" id="KW-0812">Transmembrane</keyword>
<evidence type="ECO:0000256" key="1">
    <source>
        <dbReference type="ARBA" id="ARBA00004651"/>
    </source>
</evidence>
<feature type="transmembrane region" description="Helical" evidence="7">
    <location>
        <begin position="283"/>
        <end position="316"/>
    </location>
</feature>
<dbReference type="GO" id="GO:0140359">
    <property type="term" value="F:ABC-type transporter activity"/>
    <property type="evidence" value="ECO:0007669"/>
    <property type="project" value="InterPro"/>
</dbReference>
<evidence type="ECO:0000256" key="5">
    <source>
        <dbReference type="ARBA" id="ARBA00022989"/>
    </source>
</evidence>
<evidence type="ECO:0000256" key="2">
    <source>
        <dbReference type="ARBA" id="ARBA00022692"/>
    </source>
</evidence>
<evidence type="ECO:0000259" key="9">
    <source>
        <dbReference type="PROSITE" id="PS50929"/>
    </source>
</evidence>
<dbReference type="GO" id="GO:0005524">
    <property type="term" value="F:ATP binding"/>
    <property type="evidence" value="ECO:0007669"/>
    <property type="project" value="UniProtKB-KW"/>
</dbReference>
<dbReference type="Pfam" id="PF00005">
    <property type="entry name" value="ABC_tran"/>
    <property type="match status" value="1"/>
</dbReference>
<dbReference type="SUPFAM" id="SSF90123">
    <property type="entry name" value="ABC transporter transmembrane region"/>
    <property type="match status" value="1"/>
</dbReference>
<comment type="subcellular location">
    <subcellularLocation>
        <location evidence="1">Cell membrane</location>
        <topology evidence="1">Multi-pass membrane protein</topology>
    </subcellularLocation>
</comment>
<name>A0A285QAS3_9SPHN</name>
<gene>
    <name evidence="10" type="ORF">SAMN06297144_0090</name>
</gene>
<feature type="transmembrane region" description="Helical" evidence="7">
    <location>
        <begin position="170"/>
        <end position="189"/>
    </location>
</feature>
<dbReference type="InterPro" id="IPR011527">
    <property type="entry name" value="ABC1_TM_dom"/>
</dbReference>
<evidence type="ECO:0000256" key="4">
    <source>
        <dbReference type="ARBA" id="ARBA00022840"/>
    </source>
</evidence>
<dbReference type="InterPro" id="IPR003593">
    <property type="entry name" value="AAA+_ATPase"/>
</dbReference>
<dbReference type="Gene3D" id="3.40.50.300">
    <property type="entry name" value="P-loop containing nucleotide triphosphate hydrolases"/>
    <property type="match status" value="1"/>
</dbReference>
<organism evidence="10 11">
    <name type="scientific">Sphingomonas guangdongensis</name>
    <dbReference type="NCBI Taxonomy" id="1141890"/>
    <lineage>
        <taxon>Bacteria</taxon>
        <taxon>Pseudomonadati</taxon>
        <taxon>Pseudomonadota</taxon>
        <taxon>Alphaproteobacteria</taxon>
        <taxon>Sphingomonadales</taxon>
        <taxon>Sphingomonadaceae</taxon>
        <taxon>Sphingomonas</taxon>
    </lineage>
</organism>
<reference evidence="10 11" key="1">
    <citation type="submission" date="2017-07" db="EMBL/GenBank/DDBJ databases">
        <authorList>
            <person name="Sun Z.S."/>
            <person name="Albrecht U."/>
            <person name="Echele G."/>
            <person name="Lee C.C."/>
        </authorList>
    </citation>
    <scope>NUCLEOTIDE SEQUENCE [LARGE SCALE GENOMIC DNA]</scope>
    <source>
        <strain evidence="10 11">CGMCC 1.12672</strain>
    </source>
</reference>
<keyword evidence="4 10" id="KW-0067">ATP-binding</keyword>
<protein>
    <submittedName>
        <fullName evidence="10">ATP-binding cassette, subfamily C</fullName>
    </submittedName>
</protein>
<evidence type="ECO:0000259" key="8">
    <source>
        <dbReference type="PROSITE" id="PS50893"/>
    </source>
</evidence>
<evidence type="ECO:0000313" key="11">
    <source>
        <dbReference type="Proteomes" id="UP000219494"/>
    </source>
</evidence>
<dbReference type="PANTHER" id="PTHR24221:SF654">
    <property type="entry name" value="ATP-BINDING CASSETTE SUB-FAMILY B MEMBER 6"/>
    <property type="match status" value="1"/>
</dbReference>
<proteinExistence type="predicted"/>
<dbReference type="AlphaFoldDB" id="A0A285QAS3"/>
<dbReference type="GO" id="GO:0034040">
    <property type="term" value="F:ATPase-coupled lipid transmembrane transporter activity"/>
    <property type="evidence" value="ECO:0007669"/>
    <property type="project" value="TreeGrafter"/>
</dbReference>
<dbReference type="PANTHER" id="PTHR24221">
    <property type="entry name" value="ATP-BINDING CASSETTE SUB-FAMILY B"/>
    <property type="match status" value="1"/>
</dbReference>
<evidence type="ECO:0000256" key="3">
    <source>
        <dbReference type="ARBA" id="ARBA00022741"/>
    </source>
</evidence>
<dbReference type="InterPro" id="IPR027417">
    <property type="entry name" value="P-loop_NTPase"/>
</dbReference>
<dbReference type="PROSITE" id="PS50893">
    <property type="entry name" value="ABC_TRANSPORTER_2"/>
    <property type="match status" value="1"/>
</dbReference>
<feature type="domain" description="ABC transporter" evidence="8">
    <location>
        <begin position="367"/>
        <end position="580"/>
    </location>
</feature>
<feature type="domain" description="ABC transmembrane type-1" evidence="9">
    <location>
        <begin position="46"/>
        <end position="303"/>
    </location>
</feature>
<accession>A0A285QAS3</accession>
<feature type="transmembrane region" description="Helical" evidence="7">
    <location>
        <begin position="44"/>
        <end position="70"/>
    </location>
</feature>
<feature type="transmembrane region" description="Helical" evidence="7">
    <location>
        <begin position="90"/>
        <end position="110"/>
    </location>
</feature>
<dbReference type="GO" id="GO:0005886">
    <property type="term" value="C:plasma membrane"/>
    <property type="evidence" value="ECO:0007669"/>
    <property type="project" value="UniProtKB-SubCell"/>
</dbReference>
<dbReference type="Proteomes" id="UP000219494">
    <property type="component" value="Unassembled WGS sequence"/>
</dbReference>
<dbReference type="CDD" id="cd03228">
    <property type="entry name" value="ABCC_MRP_Like"/>
    <property type="match status" value="1"/>
</dbReference>
<evidence type="ECO:0000256" key="7">
    <source>
        <dbReference type="SAM" id="Phobius"/>
    </source>
</evidence>
<dbReference type="InterPro" id="IPR036640">
    <property type="entry name" value="ABC1_TM_sf"/>
</dbReference>
<dbReference type="SMART" id="SM00382">
    <property type="entry name" value="AAA"/>
    <property type="match status" value="1"/>
</dbReference>
<keyword evidence="6 7" id="KW-0472">Membrane</keyword>
<keyword evidence="5 7" id="KW-1133">Transmembrane helix</keyword>
<dbReference type="InterPro" id="IPR039421">
    <property type="entry name" value="Type_1_exporter"/>
</dbReference>
<keyword evidence="3" id="KW-0547">Nucleotide-binding</keyword>
<dbReference type="Gene3D" id="1.20.1560.10">
    <property type="entry name" value="ABC transporter type 1, transmembrane domain"/>
    <property type="match status" value="1"/>
</dbReference>